<evidence type="ECO:0000313" key="3">
    <source>
        <dbReference type="Proteomes" id="UP001142810"/>
    </source>
</evidence>
<gene>
    <name evidence="2" type="ORF">OPS25_05440</name>
</gene>
<feature type="chain" id="PRO_5046154038" evidence="1">
    <location>
        <begin position="34"/>
        <end position="185"/>
    </location>
</feature>
<keyword evidence="1" id="KW-0732">Signal</keyword>
<reference evidence="2" key="1">
    <citation type="submission" date="2022-11" db="EMBL/GenBank/DDBJ databases">
        <title>Alteromonas sp. nov., isolated from sea water of the Qingdao.</title>
        <authorList>
            <person name="Wang Q."/>
        </authorList>
    </citation>
    <scope>NUCLEOTIDE SEQUENCE</scope>
    <source>
        <strain evidence="2">ASW11-7</strain>
    </source>
</reference>
<name>A0ABT3P592_9ALTE</name>
<dbReference type="Proteomes" id="UP001142810">
    <property type="component" value="Unassembled WGS sequence"/>
</dbReference>
<proteinExistence type="predicted"/>
<organism evidence="2 3">
    <name type="scientific">Alteromonas aquimaris</name>
    <dbReference type="NCBI Taxonomy" id="2998417"/>
    <lineage>
        <taxon>Bacteria</taxon>
        <taxon>Pseudomonadati</taxon>
        <taxon>Pseudomonadota</taxon>
        <taxon>Gammaproteobacteria</taxon>
        <taxon>Alteromonadales</taxon>
        <taxon>Alteromonadaceae</taxon>
        <taxon>Alteromonas/Salinimonas group</taxon>
        <taxon>Alteromonas</taxon>
    </lineage>
</organism>
<keyword evidence="3" id="KW-1185">Reference proteome</keyword>
<evidence type="ECO:0000256" key="1">
    <source>
        <dbReference type="SAM" id="SignalP"/>
    </source>
</evidence>
<sequence>MRNIKPNQPMLLKLLILTAAFILFTTSSLPALADGATNQNSVEVKLVPSADNPADLILYMGNEKIEVIDFPKGKKFIQFAFPAEYSNYSIRVFEMNEVADKTRIMDLYKTNPAQGIEAFDKQWEGKASSQQKGHEFNLREPKNHNMVLQNLNRDGTREGTLHDYILKFTVNGKTYLHDPQIRNRD</sequence>
<protein>
    <submittedName>
        <fullName evidence="2">Uncharacterized protein</fullName>
    </submittedName>
</protein>
<dbReference type="RefSeq" id="WP_265616622.1">
    <property type="nucleotide sequence ID" value="NZ_JAPFRD010000005.1"/>
</dbReference>
<evidence type="ECO:0000313" key="2">
    <source>
        <dbReference type="EMBL" id="MCW8107936.1"/>
    </source>
</evidence>
<dbReference type="EMBL" id="JAPFRD010000005">
    <property type="protein sequence ID" value="MCW8107936.1"/>
    <property type="molecule type" value="Genomic_DNA"/>
</dbReference>
<accession>A0ABT3P592</accession>
<feature type="signal peptide" evidence="1">
    <location>
        <begin position="1"/>
        <end position="33"/>
    </location>
</feature>
<comment type="caution">
    <text evidence="2">The sequence shown here is derived from an EMBL/GenBank/DDBJ whole genome shotgun (WGS) entry which is preliminary data.</text>
</comment>